<name>A0A3A4BKP6_9ACTN</name>
<dbReference type="InterPro" id="IPR019587">
    <property type="entry name" value="Polyketide_cyclase/dehydratase"/>
</dbReference>
<dbReference type="RefSeq" id="WP_119924887.1">
    <property type="nucleotide sequence ID" value="NZ_QZEY01000001.1"/>
</dbReference>
<dbReference type="OrthoDB" id="6024794at2"/>
<dbReference type="PANTHER" id="PTHR39332">
    <property type="entry name" value="BLL4707 PROTEIN"/>
    <property type="match status" value="1"/>
</dbReference>
<evidence type="ECO:0000313" key="2">
    <source>
        <dbReference type="Proteomes" id="UP000265768"/>
    </source>
</evidence>
<dbReference type="CDD" id="cd07821">
    <property type="entry name" value="PYR_PYL_RCAR_like"/>
    <property type="match status" value="1"/>
</dbReference>
<evidence type="ECO:0000313" key="1">
    <source>
        <dbReference type="EMBL" id="RJL35914.1"/>
    </source>
</evidence>
<dbReference type="Pfam" id="PF10604">
    <property type="entry name" value="Polyketide_cyc2"/>
    <property type="match status" value="1"/>
</dbReference>
<dbReference type="Proteomes" id="UP000265768">
    <property type="component" value="Unassembled WGS sequence"/>
</dbReference>
<dbReference type="InterPro" id="IPR023393">
    <property type="entry name" value="START-like_dom_sf"/>
</dbReference>
<gene>
    <name evidence="1" type="ORF">D5H75_03860</name>
</gene>
<dbReference type="Gene3D" id="3.30.530.20">
    <property type="match status" value="1"/>
</dbReference>
<protein>
    <submittedName>
        <fullName evidence="1">SRPBCC family protein</fullName>
    </submittedName>
</protein>
<organism evidence="1 2">
    <name type="scientific">Bailinhaonella thermotolerans</name>
    <dbReference type="NCBI Taxonomy" id="1070861"/>
    <lineage>
        <taxon>Bacteria</taxon>
        <taxon>Bacillati</taxon>
        <taxon>Actinomycetota</taxon>
        <taxon>Actinomycetes</taxon>
        <taxon>Streptosporangiales</taxon>
        <taxon>Streptosporangiaceae</taxon>
        <taxon>Bailinhaonella</taxon>
    </lineage>
</organism>
<keyword evidence="2" id="KW-1185">Reference proteome</keyword>
<sequence length="146" mass="16371">MPRVTVSTVVEAPAGEVWRLLRDFGRFNAWYDGMPDAVIEGGGPSDRVGAIRRFEVNGQVMAREELLALDDDARSQTYRILESVFPLREYVSRLRVLPVTDGDRSFVQWTADFEADAAEADRLAEMVRDHIYRPGLASLGKRLTGA</sequence>
<dbReference type="AlphaFoldDB" id="A0A3A4BKP6"/>
<accession>A0A3A4BKP6</accession>
<dbReference type="PANTHER" id="PTHR39332:SF7">
    <property type="entry name" value="SRPBCC FAMILY PROTEIN"/>
    <property type="match status" value="1"/>
</dbReference>
<proteinExistence type="predicted"/>
<dbReference type="EMBL" id="QZEY01000001">
    <property type="protein sequence ID" value="RJL35914.1"/>
    <property type="molecule type" value="Genomic_DNA"/>
</dbReference>
<dbReference type="SUPFAM" id="SSF55961">
    <property type="entry name" value="Bet v1-like"/>
    <property type="match status" value="1"/>
</dbReference>
<reference evidence="1 2" key="1">
    <citation type="submission" date="2018-09" db="EMBL/GenBank/DDBJ databases">
        <title>YIM 75507 draft genome.</title>
        <authorList>
            <person name="Tang S."/>
            <person name="Feng Y."/>
        </authorList>
    </citation>
    <scope>NUCLEOTIDE SEQUENCE [LARGE SCALE GENOMIC DNA]</scope>
    <source>
        <strain evidence="1 2">YIM 75507</strain>
    </source>
</reference>
<comment type="caution">
    <text evidence="1">The sequence shown here is derived from an EMBL/GenBank/DDBJ whole genome shotgun (WGS) entry which is preliminary data.</text>
</comment>